<organism evidence="15 16">
    <name type="scientific">Acaryochloris marina (strain MBIC 11017)</name>
    <dbReference type="NCBI Taxonomy" id="329726"/>
    <lineage>
        <taxon>Bacteria</taxon>
        <taxon>Bacillati</taxon>
        <taxon>Cyanobacteriota</taxon>
        <taxon>Cyanophyceae</taxon>
        <taxon>Acaryochloridales</taxon>
        <taxon>Acaryochloridaceae</taxon>
        <taxon>Acaryochloris</taxon>
    </lineage>
</organism>
<name>B0CAB8_ACAM1</name>
<dbReference type="InterPro" id="IPR036565">
    <property type="entry name" value="Mur-like_cat_sf"/>
</dbReference>
<comment type="catalytic activity">
    <reaction evidence="10 11">
        <text>D-alanyl-D-alanine + UDP-N-acetyl-alpha-D-muramoyl-L-alanyl-gamma-D-glutamyl-meso-2,6-diaminopimelate + ATP = UDP-N-acetyl-alpha-D-muramoyl-L-alanyl-gamma-D-glutamyl-meso-2,6-diaminopimeloyl-D-alanyl-D-alanine + ADP + phosphate + H(+)</text>
        <dbReference type="Rhea" id="RHEA:28374"/>
        <dbReference type="ChEBI" id="CHEBI:15378"/>
        <dbReference type="ChEBI" id="CHEBI:30616"/>
        <dbReference type="ChEBI" id="CHEBI:43474"/>
        <dbReference type="ChEBI" id="CHEBI:57822"/>
        <dbReference type="ChEBI" id="CHEBI:61386"/>
        <dbReference type="ChEBI" id="CHEBI:83905"/>
        <dbReference type="ChEBI" id="CHEBI:456216"/>
        <dbReference type="EC" id="6.3.2.10"/>
    </reaction>
</comment>
<dbReference type="GO" id="GO:0008766">
    <property type="term" value="F:UDP-N-acetylmuramoylalanyl-D-glutamyl-2,6-diaminopimelate-D-alanyl-D-alanine ligase activity"/>
    <property type="evidence" value="ECO:0007669"/>
    <property type="project" value="RHEA"/>
</dbReference>
<evidence type="ECO:0000313" key="16">
    <source>
        <dbReference type="Proteomes" id="UP000000268"/>
    </source>
</evidence>
<comment type="pathway">
    <text evidence="10 11">Cell wall biogenesis; peptidoglycan biosynthesis.</text>
</comment>
<dbReference type="InterPro" id="IPR013221">
    <property type="entry name" value="Mur_ligase_cen"/>
</dbReference>
<keyword evidence="2 10" id="KW-0436">Ligase</keyword>
<dbReference type="InterPro" id="IPR004101">
    <property type="entry name" value="Mur_ligase_C"/>
</dbReference>
<accession>B0CAB8</accession>
<evidence type="ECO:0000259" key="14">
    <source>
        <dbReference type="Pfam" id="PF08245"/>
    </source>
</evidence>
<dbReference type="RefSeq" id="WP_012163296.1">
    <property type="nucleotide sequence ID" value="NC_009925.1"/>
</dbReference>
<dbReference type="EMBL" id="CP000828">
    <property type="protein sequence ID" value="ABW27853.1"/>
    <property type="molecule type" value="Genomic_DNA"/>
</dbReference>
<dbReference type="InterPro" id="IPR000713">
    <property type="entry name" value="Mur_ligase_N"/>
</dbReference>
<proteinExistence type="inferred from homology"/>
<evidence type="ECO:0000256" key="6">
    <source>
        <dbReference type="ARBA" id="ARBA00022960"/>
    </source>
</evidence>
<dbReference type="Proteomes" id="UP000000268">
    <property type="component" value="Chromosome"/>
</dbReference>
<gene>
    <name evidence="10 15" type="primary">murF</name>
    <name evidence="15" type="ordered locus">AM1_2853</name>
</gene>
<dbReference type="HOGENOM" id="CLU_031507_4_0_3"/>
<dbReference type="SUPFAM" id="SSF53244">
    <property type="entry name" value="MurD-like peptide ligases, peptide-binding domain"/>
    <property type="match status" value="1"/>
</dbReference>
<protein>
    <recommendedName>
        <fullName evidence="10 11">UDP-N-acetylmuramoyl-tripeptide--D-alanyl-D-alanine ligase</fullName>
        <ecNumber evidence="10 11">6.3.2.10</ecNumber>
    </recommendedName>
    <alternativeName>
        <fullName evidence="10">D-alanyl-D-alanine-adding enzyme</fullName>
    </alternativeName>
</protein>
<dbReference type="EC" id="6.3.2.10" evidence="10 11"/>
<keyword evidence="16" id="KW-1185">Reference proteome</keyword>
<evidence type="ECO:0000256" key="8">
    <source>
        <dbReference type="ARBA" id="ARBA00023306"/>
    </source>
</evidence>
<evidence type="ECO:0000256" key="1">
    <source>
        <dbReference type="ARBA" id="ARBA00022490"/>
    </source>
</evidence>
<keyword evidence="1 10" id="KW-0963">Cytoplasm</keyword>
<comment type="similarity">
    <text evidence="10">Belongs to the MurCDEF family. MurF subfamily.</text>
</comment>
<comment type="subcellular location">
    <subcellularLocation>
        <location evidence="10 11">Cytoplasm</location>
    </subcellularLocation>
</comment>
<evidence type="ECO:0000256" key="5">
    <source>
        <dbReference type="ARBA" id="ARBA00022840"/>
    </source>
</evidence>
<keyword evidence="6 10" id="KW-0133">Cell shape</keyword>
<dbReference type="SUPFAM" id="SSF53623">
    <property type="entry name" value="MurD-like peptide ligases, catalytic domain"/>
    <property type="match status" value="1"/>
</dbReference>
<evidence type="ECO:0000256" key="10">
    <source>
        <dbReference type="HAMAP-Rule" id="MF_02019"/>
    </source>
</evidence>
<evidence type="ECO:0000256" key="4">
    <source>
        <dbReference type="ARBA" id="ARBA00022741"/>
    </source>
</evidence>
<dbReference type="Gene3D" id="3.90.190.20">
    <property type="entry name" value="Mur ligase, C-terminal domain"/>
    <property type="match status" value="1"/>
</dbReference>
<dbReference type="GO" id="GO:0051301">
    <property type="term" value="P:cell division"/>
    <property type="evidence" value="ECO:0007669"/>
    <property type="project" value="UniProtKB-KW"/>
</dbReference>
<dbReference type="NCBIfam" id="TIGR01143">
    <property type="entry name" value="murF"/>
    <property type="match status" value="1"/>
</dbReference>
<comment type="function">
    <text evidence="10 11">Involved in cell wall formation. Catalyzes the final step in the synthesis of UDP-N-acetylmuramoyl-pentapeptide, the precursor of murein.</text>
</comment>
<keyword evidence="9 10" id="KW-0961">Cell wall biogenesis/degradation</keyword>
<dbReference type="STRING" id="329726.AM1_2853"/>
<reference evidence="15 16" key="1">
    <citation type="journal article" date="2008" name="Proc. Natl. Acad. Sci. U.S.A.">
        <title>Niche adaptation and genome expansion in the chlorophyll d-producing cyanobacterium Acaryochloris marina.</title>
        <authorList>
            <person name="Swingley W.D."/>
            <person name="Chen M."/>
            <person name="Cheung P.C."/>
            <person name="Conrad A.L."/>
            <person name="Dejesa L.C."/>
            <person name="Hao J."/>
            <person name="Honchak B.M."/>
            <person name="Karbach L.E."/>
            <person name="Kurdoglu A."/>
            <person name="Lahiri S."/>
            <person name="Mastrian S.D."/>
            <person name="Miyashita H."/>
            <person name="Page L."/>
            <person name="Ramakrishna P."/>
            <person name="Satoh S."/>
            <person name="Sattley W.M."/>
            <person name="Shimada Y."/>
            <person name="Taylor H.L."/>
            <person name="Tomo T."/>
            <person name="Tsuchiya T."/>
            <person name="Wang Z.T."/>
            <person name="Raymond J."/>
            <person name="Mimuro M."/>
            <person name="Blankenship R.E."/>
            <person name="Touchman J.W."/>
        </authorList>
    </citation>
    <scope>NUCLEOTIDE SEQUENCE [LARGE SCALE GENOMIC DNA]</scope>
    <source>
        <strain evidence="16">MBIC 11017</strain>
    </source>
</reference>
<dbReference type="InterPro" id="IPR051046">
    <property type="entry name" value="MurCDEF_CellWall_CoF430Synth"/>
</dbReference>
<dbReference type="Pfam" id="PF08245">
    <property type="entry name" value="Mur_ligase_M"/>
    <property type="match status" value="1"/>
</dbReference>
<evidence type="ECO:0000256" key="11">
    <source>
        <dbReference type="RuleBase" id="RU004136"/>
    </source>
</evidence>
<feature type="domain" description="Mur ligase C-terminal" evidence="13">
    <location>
        <begin position="310"/>
        <end position="431"/>
    </location>
</feature>
<dbReference type="GO" id="GO:0005524">
    <property type="term" value="F:ATP binding"/>
    <property type="evidence" value="ECO:0007669"/>
    <property type="project" value="UniProtKB-UniRule"/>
</dbReference>
<evidence type="ECO:0000256" key="3">
    <source>
        <dbReference type="ARBA" id="ARBA00022618"/>
    </source>
</evidence>
<dbReference type="GO" id="GO:0009252">
    <property type="term" value="P:peptidoglycan biosynthetic process"/>
    <property type="evidence" value="ECO:0007669"/>
    <property type="project" value="UniProtKB-UniRule"/>
</dbReference>
<dbReference type="InterPro" id="IPR035911">
    <property type="entry name" value="MurE/MurF_N"/>
</dbReference>
<dbReference type="Pfam" id="PF02875">
    <property type="entry name" value="Mur_ligase_C"/>
    <property type="match status" value="1"/>
</dbReference>
<dbReference type="eggNOG" id="COG0770">
    <property type="taxonomic scope" value="Bacteria"/>
</dbReference>
<keyword evidence="8 10" id="KW-0131">Cell cycle</keyword>
<sequence length="448" mass="47867">MTLQAPLAQLIEILAAQPLHIPGALTSQQVQGVNTDTRSLKPQEIFLAFSGENFDGHRFAESAVQQGAIAAIVDHPIDAATPQLVVPDTLVAYQRLGQWWRQQFQIPIIAITGSVGKTTTKELISAVLGTAGSVLKTEANYNNEIGVPKTLLGLTADHDYAVVEMGMRGPGEIAELSQIAQPTIGVITNVGTAHIGRLGSREAIAQAKCELLAQMPAESLAVLNADNSLLIETAQTVWSGAQVTYGLDSGDLQGQLADQTLQVADHSFPLPLPGAHNALNYLAALAIAQHLHLDLAPLQQGISLELPSGRARKLTLPNDVVVLDETYNAGLESMQAALHLLAQTPGERRIAVLGPMKELGEYAAELHRQVGRLVQTLNIDQLLILDQGPEGTALAAGTTTVPTEQFAEHQALMDYLDQHIQPGDRLLCKASHSVGLDRIVDHFTQVKA</sequence>
<dbReference type="PANTHER" id="PTHR43024:SF1">
    <property type="entry name" value="UDP-N-ACETYLMURAMOYL-TRIPEPTIDE--D-ALANYL-D-ALANINE LIGASE"/>
    <property type="match status" value="1"/>
</dbReference>
<evidence type="ECO:0000259" key="13">
    <source>
        <dbReference type="Pfam" id="PF02875"/>
    </source>
</evidence>
<dbReference type="GO" id="GO:0008360">
    <property type="term" value="P:regulation of cell shape"/>
    <property type="evidence" value="ECO:0007669"/>
    <property type="project" value="UniProtKB-KW"/>
</dbReference>
<dbReference type="InterPro" id="IPR036615">
    <property type="entry name" value="Mur_ligase_C_dom_sf"/>
</dbReference>
<evidence type="ECO:0000259" key="12">
    <source>
        <dbReference type="Pfam" id="PF01225"/>
    </source>
</evidence>
<dbReference type="HAMAP" id="MF_02019">
    <property type="entry name" value="MurF"/>
    <property type="match status" value="1"/>
</dbReference>
<keyword evidence="4 10" id="KW-0547">Nucleotide-binding</keyword>
<dbReference type="GO" id="GO:0071555">
    <property type="term" value="P:cell wall organization"/>
    <property type="evidence" value="ECO:0007669"/>
    <property type="project" value="UniProtKB-KW"/>
</dbReference>
<dbReference type="Gene3D" id="3.40.1190.10">
    <property type="entry name" value="Mur-like, catalytic domain"/>
    <property type="match status" value="1"/>
</dbReference>
<feature type="domain" description="Mur ligase central" evidence="14">
    <location>
        <begin position="111"/>
        <end position="288"/>
    </location>
</feature>
<evidence type="ECO:0000256" key="7">
    <source>
        <dbReference type="ARBA" id="ARBA00022984"/>
    </source>
</evidence>
<dbReference type="InterPro" id="IPR005863">
    <property type="entry name" value="UDP-N-AcMur_synth"/>
</dbReference>
<dbReference type="GO" id="GO:0047480">
    <property type="term" value="F:UDP-N-acetylmuramoyl-tripeptide-D-alanyl-D-alanine ligase activity"/>
    <property type="evidence" value="ECO:0007669"/>
    <property type="project" value="UniProtKB-UniRule"/>
</dbReference>
<dbReference type="GO" id="GO:0005737">
    <property type="term" value="C:cytoplasm"/>
    <property type="evidence" value="ECO:0007669"/>
    <property type="project" value="UniProtKB-SubCell"/>
</dbReference>
<keyword evidence="5 10" id="KW-0067">ATP-binding</keyword>
<dbReference type="KEGG" id="amr:AM1_2853"/>
<evidence type="ECO:0000256" key="2">
    <source>
        <dbReference type="ARBA" id="ARBA00022598"/>
    </source>
</evidence>
<evidence type="ECO:0000256" key="9">
    <source>
        <dbReference type="ARBA" id="ARBA00023316"/>
    </source>
</evidence>
<feature type="domain" description="Mur ligase N-terminal catalytic" evidence="12">
    <location>
        <begin position="30"/>
        <end position="77"/>
    </location>
</feature>
<keyword evidence="7 10" id="KW-0573">Peptidoglycan synthesis</keyword>
<dbReference type="OrthoDB" id="9801978at2"/>
<dbReference type="Pfam" id="PF01225">
    <property type="entry name" value="Mur_ligase"/>
    <property type="match status" value="1"/>
</dbReference>
<feature type="binding site" evidence="10">
    <location>
        <begin position="113"/>
        <end position="119"/>
    </location>
    <ligand>
        <name>ATP</name>
        <dbReference type="ChEBI" id="CHEBI:30616"/>
    </ligand>
</feature>
<keyword evidence="3 10" id="KW-0132">Cell division</keyword>
<dbReference type="PANTHER" id="PTHR43024">
    <property type="entry name" value="UDP-N-ACETYLMURAMOYL-TRIPEPTIDE--D-ALANYL-D-ALANINE LIGASE"/>
    <property type="match status" value="1"/>
</dbReference>
<dbReference type="Gene3D" id="3.40.1390.10">
    <property type="entry name" value="MurE/MurF, N-terminal domain"/>
    <property type="match status" value="1"/>
</dbReference>
<evidence type="ECO:0000313" key="15">
    <source>
        <dbReference type="EMBL" id="ABW27853.1"/>
    </source>
</evidence>
<dbReference type="AlphaFoldDB" id="B0CAB8"/>
<dbReference type="UniPathway" id="UPA00219"/>
<dbReference type="SUPFAM" id="SSF63418">
    <property type="entry name" value="MurE/MurF N-terminal domain"/>
    <property type="match status" value="1"/>
</dbReference>